<keyword evidence="6 9" id="KW-0812">Transmembrane</keyword>
<evidence type="ECO:0000256" key="6">
    <source>
        <dbReference type="ARBA" id="ARBA00022692"/>
    </source>
</evidence>
<protein>
    <submittedName>
        <fullName evidence="10">FIG036672: Nucleoside-diphosphate-sugar epimerase</fullName>
    </submittedName>
</protein>
<dbReference type="PANTHER" id="PTHR12726:SF0">
    <property type="entry name" value="CERAMIDE GLUCOSYLTRANSFERASE"/>
    <property type="match status" value="1"/>
</dbReference>
<dbReference type="PANTHER" id="PTHR12726">
    <property type="entry name" value="CERAMIDE GLUCOSYLTRANSFERASE"/>
    <property type="match status" value="1"/>
</dbReference>
<keyword evidence="7 9" id="KW-1133">Transmembrane helix</keyword>
<dbReference type="Gene3D" id="3.90.550.10">
    <property type="entry name" value="Spore Coat Polysaccharide Biosynthesis Protein SpsA, Chain A"/>
    <property type="match status" value="1"/>
</dbReference>
<dbReference type="InterPro" id="IPR025993">
    <property type="entry name" value="Ceramide_glucosylTrfase"/>
</dbReference>
<evidence type="ECO:0000256" key="5">
    <source>
        <dbReference type="ARBA" id="ARBA00022679"/>
    </source>
</evidence>
<feature type="transmembrane region" description="Helical" evidence="9">
    <location>
        <begin position="286"/>
        <end position="309"/>
    </location>
</feature>
<organism evidence="10">
    <name type="scientific">uncultured Armatimonadetes bacterium</name>
    <dbReference type="NCBI Taxonomy" id="157466"/>
    <lineage>
        <taxon>Bacteria</taxon>
        <taxon>Bacillati</taxon>
        <taxon>Armatimonadota</taxon>
        <taxon>environmental samples</taxon>
    </lineage>
</organism>
<accession>A0A6J4JW89</accession>
<dbReference type="AlphaFoldDB" id="A0A6J4JW89"/>
<dbReference type="Pfam" id="PF13506">
    <property type="entry name" value="Glyco_transf_21"/>
    <property type="match status" value="1"/>
</dbReference>
<feature type="transmembrane region" description="Helical" evidence="9">
    <location>
        <begin position="315"/>
        <end position="333"/>
    </location>
</feature>
<evidence type="ECO:0000256" key="4">
    <source>
        <dbReference type="ARBA" id="ARBA00022676"/>
    </source>
</evidence>
<evidence type="ECO:0000256" key="9">
    <source>
        <dbReference type="SAM" id="Phobius"/>
    </source>
</evidence>
<evidence type="ECO:0000256" key="3">
    <source>
        <dbReference type="ARBA" id="ARBA00004991"/>
    </source>
</evidence>
<proteinExistence type="predicted"/>
<dbReference type="SUPFAM" id="SSF53448">
    <property type="entry name" value="Nucleotide-diphospho-sugar transferases"/>
    <property type="match status" value="1"/>
</dbReference>
<keyword evidence="8 9" id="KW-0472">Membrane</keyword>
<gene>
    <name evidence="10" type="ORF">AVDCRST_MAG63-4216</name>
</gene>
<evidence type="ECO:0000256" key="1">
    <source>
        <dbReference type="ARBA" id="ARBA00004141"/>
    </source>
</evidence>
<dbReference type="InterPro" id="IPR029044">
    <property type="entry name" value="Nucleotide-diphossugar_trans"/>
</dbReference>
<reference evidence="10" key="1">
    <citation type="submission" date="2020-02" db="EMBL/GenBank/DDBJ databases">
        <authorList>
            <person name="Meier V. D."/>
        </authorList>
    </citation>
    <scope>NUCLEOTIDE SEQUENCE</scope>
    <source>
        <strain evidence="10">AVDCRST_MAG63</strain>
    </source>
</reference>
<evidence type="ECO:0000256" key="2">
    <source>
        <dbReference type="ARBA" id="ARBA00004760"/>
    </source>
</evidence>
<comment type="pathway">
    <text evidence="2">Lipid metabolism; sphingolipid metabolism.</text>
</comment>
<feature type="transmembrane region" description="Helical" evidence="9">
    <location>
        <begin position="345"/>
        <end position="366"/>
    </location>
</feature>
<comment type="pathway">
    <text evidence="3">Sphingolipid metabolism.</text>
</comment>
<dbReference type="GO" id="GO:0008120">
    <property type="term" value="F:ceramide glucosyltransferase activity"/>
    <property type="evidence" value="ECO:0007669"/>
    <property type="project" value="TreeGrafter"/>
</dbReference>
<dbReference type="EMBL" id="CADCTO010000584">
    <property type="protein sequence ID" value="CAA9289279.1"/>
    <property type="molecule type" value="Genomic_DNA"/>
</dbReference>
<evidence type="ECO:0000256" key="8">
    <source>
        <dbReference type="ARBA" id="ARBA00023136"/>
    </source>
</evidence>
<evidence type="ECO:0000256" key="7">
    <source>
        <dbReference type="ARBA" id="ARBA00022989"/>
    </source>
</evidence>
<dbReference type="GO" id="GO:0016020">
    <property type="term" value="C:membrane"/>
    <property type="evidence" value="ECO:0007669"/>
    <property type="project" value="UniProtKB-SubCell"/>
</dbReference>
<keyword evidence="5" id="KW-0808">Transferase</keyword>
<keyword evidence="4" id="KW-0328">Glycosyltransferase</keyword>
<feature type="transmembrane region" description="Helical" evidence="9">
    <location>
        <begin position="171"/>
        <end position="194"/>
    </location>
</feature>
<evidence type="ECO:0000313" key="10">
    <source>
        <dbReference type="EMBL" id="CAA9289279.1"/>
    </source>
</evidence>
<dbReference type="GO" id="GO:0006679">
    <property type="term" value="P:glucosylceramide biosynthetic process"/>
    <property type="evidence" value="ECO:0007669"/>
    <property type="project" value="TreeGrafter"/>
</dbReference>
<sequence>MTWLVVGLAALLLAEKAWRHALVVRFFRRPVPAAARDPKLVSILQPILSGDPTLPDCLERNLCLRTRYSVEFVWLVDDDDWEAQRLCRDLAARHPERPVAVLVLPPPSAQHNPKTVKLIAGMEAAGGDVVCVLDDDTVLPDGGLEQCLPYLDRPGVGLAFGLPYYVHFGNLWSSLVSCFVNASSLLTYVPYIALADPFTVNGMFYAARRDVLAAVGGFAGLEETLADDFAVARRFRAHGWRLAQTPLRHGIATHVRDLRHYLSLMQRWFVFPRESLLRHLKGRDRVVVYGMGLVANLAPLLLVVLAAAFPSVPAALAALLYFGYSAAVAAHLNRTFLHGVTPGRALLAVPLVQILFPVQLLAALVAPQRIVWRGHVMEAEPGGGLRVVRRRTEGGGSGQEQV</sequence>
<name>A0A6J4JW89_9BACT</name>
<comment type="subcellular location">
    <subcellularLocation>
        <location evidence="1">Membrane</location>
        <topology evidence="1">Multi-pass membrane protein</topology>
    </subcellularLocation>
</comment>